<proteinExistence type="predicted"/>
<dbReference type="Gene3D" id="3.40.640.10">
    <property type="entry name" value="Type I PLP-dependent aspartate aminotransferase-like (Major domain)"/>
    <property type="match status" value="1"/>
</dbReference>
<dbReference type="Proteomes" id="UP000438288">
    <property type="component" value="Unassembled WGS sequence"/>
</dbReference>
<organism evidence="1 2">
    <name type="scientific">Bacteroides xylanisolvens</name>
    <dbReference type="NCBI Taxonomy" id="371601"/>
    <lineage>
        <taxon>Bacteria</taxon>
        <taxon>Pseudomonadati</taxon>
        <taxon>Bacteroidota</taxon>
        <taxon>Bacteroidia</taxon>
        <taxon>Bacteroidales</taxon>
        <taxon>Bacteroidaceae</taxon>
        <taxon>Bacteroides</taxon>
    </lineage>
</organism>
<dbReference type="InterPro" id="IPR015421">
    <property type="entry name" value="PyrdxlP-dep_Trfase_major"/>
</dbReference>
<dbReference type="EMBL" id="WDCP01000021">
    <property type="protein sequence ID" value="KAB6339347.1"/>
    <property type="molecule type" value="Genomic_DNA"/>
</dbReference>
<gene>
    <name evidence="1" type="ORF">GAZ43_11425</name>
</gene>
<sequence length="345" mass="39676">MQNSHIIGGEFGIDLQGFQYAQSNNGFLEGIYKYSSGRSALYYILLDVQKRYGITTAYLPNYLCSSVVVAAEKSQVKVVFYNLNDQLEIDIEKFPLDDNEKAAVLLINYFGLKSLQLQVELVRSISMEAIVIEDDVQAFYEFCKPELAADYKFTSLRKTFACPDGGLVKTAKQLTVVTEVNKFHQFKLAGCILKSLHKPKYYDDDVYLHLFEKGESHIDDEITMGMSQISQEVITKTDFERIAYIRLRNTRQILSGLNTLGIRTILPVPENKTPLFVPIWLEDRNKVRKQMFQQQIFCPVHWPLEGMNVQKGAEMAEHEMSIIIDQRYTNKDMDFILNTLEKALK</sequence>
<evidence type="ECO:0000313" key="2">
    <source>
        <dbReference type="Proteomes" id="UP000438288"/>
    </source>
</evidence>
<dbReference type="RefSeq" id="WP_004312731.1">
    <property type="nucleotide sequence ID" value="NZ_CABKPA010000035.1"/>
</dbReference>
<reference evidence="1 2" key="1">
    <citation type="journal article" date="2019" name="Nat. Med.">
        <title>A library of human gut bacterial isolates paired with longitudinal multiomics data enables mechanistic microbiome research.</title>
        <authorList>
            <person name="Poyet M."/>
            <person name="Groussin M."/>
            <person name="Gibbons S.M."/>
            <person name="Avila-Pacheco J."/>
            <person name="Jiang X."/>
            <person name="Kearney S.M."/>
            <person name="Perrotta A.R."/>
            <person name="Berdy B."/>
            <person name="Zhao S."/>
            <person name="Lieberman T.D."/>
            <person name="Swanson P.K."/>
            <person name="Smith M."/>
            <person name="Roesemann S."/>
            <person name="Alexander J.E."/>
            <person name="Rich S.A."/>
            <person name="Livny J."/>
            <person name="Vlamakis H."/>
            <person name="Clish C."/>
            <person name="Bullock K."/>
            <person name="Deik A."/>
            <person name="Scott J."/>
            <person name="Pierce K.A."/>
            <person name="Xavier R.J."/>
            <person name="Alm E.J."/>
        </authorList>
    </citation>
    <scope>NUCLEOTIDE SEQUENCE [LARGE SCALE GENOMIC DNA]</scope>
    <source>
        <strain evidence="1 2">BIOML-A16</strain>
    </source>
</reference>
<evidence type="ECO:0008006" key="3">
    <source>
        <dbReference type="Google" id="ProtNLM"/>
    </source>
</evidence>
<dbReference type="AlphaFoldDB" id="A0A7J5QBU3"/>
<dbReference type="SUPFAM" id="SSF53383">
    <property type="entry name" value="PLP-dependent transferases"/>
    <property type="match status" value="1"/>
</dbReference>
<protein>
    <recommendedName>
        <fullName evidence="3">DegT/DnrJ/EryC1/StrS aminotransferase family protein</fullName>
    </recommendedName>
</protein>
<name>A0A7J5QBU3_9BACE</name>
<dbReference type="InterPro" id="IPR015424">
    <property type="entry name" value="PyrdxlP-dep_Trfase"/>
</dbReference>
<accession>A0A7J5QBU3</accession>
<evidence type="ECO:0000313" key="1">
    <source>
        <dbReference type="EMBL" id="KAB6339347.1"/>
    </source>
</evidence>
<comment type="caution">
    <text evidence="1">The sequence shown here is derived from an EMBL/GenBank/DDBJ whole genome shotgun (WGS) entry which is preliminary data.</text>
</comment>